<keyword evidence="2" id="KW-1185">Reference proteome</keyword>
<feature type="non-terminal residue" evidence="1">
    <location>
        <position position="1"/>
    </location>
</feature>
<proteinExistence type="predicted"/>
<dbReference type="EMBL" id="MU069523">
    <property type="protein sequence ID" value="KAF5840123.1"/>
    <property type="molecule type" value="Genomic_DNA"/>
</dbReference>
<reference evidence="1" key="1">
    <citation type="submission" date="2017-08" db="EMBL/GenBank/DDBJ databases">
        <authorList>
            <person name="Polle J.E."/>
            <person name="Barry K."/>
            <person name="Cushman J."/>
            <person name="Schmutz J."/>
            <person name="Tran D."/>
            <person name="Hathwaick L.T."/>
            <person name="Yim W.C."/>
            <person name="Jenkins J."/>
            <person name="Mckie-Krisberg Z.M."/>
            <person name="Prochnik S."/>
            <person name="Lindquist E."/>
            <person name="Dockter R.B."/>
            <person name="Adam C."/>
            <person name="Molina H."/>
            <person name="Bunkerborg J."/>
            <person name="Jin E."/>
            <person name="Buchheim M."/>
            <person name="Magnuson J."/>
        </authorList>
    </citation>
    <scope>NUCLEOTIDE SEQUENCE</scope>
    <source>
        <strain evidence="1">CCAP 19/18</strain>
    </source>
</reference>
<evidence type="ECO:0000313" key="1">
    <source>
        <dbReference type="EMBL" id="KAF5840123.1"/>
    </source>
</evidence>
<protein>
    <submittedName>
        <fullName evidence="1">Uncharacterized protein</fullName>
    </submittedName>
</protein>
<dbReference type="Proteomes" id="UP000815325">
    <property type="component" value="Unassembled WGS sequence"/>
</dbReference>
<evidence type="ECO:0000313" key="2">
    <source>
        <dbReference type="Proteomes" id="UP000815325"/>
    </source>
</evidence>
<sequence>GTTEPEAGREHANLPPVGGTLAHAVVQPRQLARKHGARQWVEFEAGAFTLPADNTTFNISSRLHNTDCTTSKGGLTFDCAELRLVPQGCAEQAACSKPQKVCHIA</sequence>
<gene>
    <name evidence="1" type="ORF">DUNSADRAFT_17724</name>
</gene>
<comment type="caution">
    <text evidence="1">The sequence shown here is derived from an EMBL/GenBank/DDBJ whole genome shotgun (WGS) entry which is preliminary data.</text>
</comment>
<accession>A0ABQ7GZT8</accession>
<name>A0ABQ7GZT8_DUNSA</name>
<organism evidence="1 2">
    <name type="scientific">Dunaliella salina</name>
    <name type="common">Green alga</name>
    <name type="synonym">Protococcus salinus</name>
    <dbReference type="NCBI Taxonomy" id="3046"/>
    <lineage>
        <taxon>Eukaryota</taxon>
        <taxon>Viridiplantae</taxon>
        <taxon>Chlorophyta</taxon>
        <taxon>core chlorophytes</taxon>
        <taxon>Chlorophyceae</taxon>
        <taxon>CS clade</taxon>
        <taxon>Chlamydomonadales</taxon>
        <taxon>Dunaliellaceae</taxon>
        <taxon>Dunaliella</taxon>
    </lineage>
</organism>